<dbReference type="EMBL" id="ML738302">
    <property type="protein sequence ID" value="KAE8317441.1"/>
    <property type="molecule type" value="Genomic_DNA"/>
</dbReference>
<dbReference type="AlphaFoldDB" id="A0A5N6W9A7"/>
<evidence type="ECO:0000313" key="2">
    <source>
        <dbReference type="EMBL" id="KAE8317441.1"/>
    </source>
</evidence>
<accession>A0A5N6W9A7</accession>
<reference evidence="2" key="1">
    <citation type="submission" date="2019-04" db="EMBL/GenBank/DDBJ databases">
        <title>Friends and foes A comparative genomics study of 23 Aspergillus species from section Flavi.</title>
        <authorList>
            <consortium name="DOE Joint Genome Institute"/>
            <person name="Kjaerbolling I."/>
            <person name="Vesth T."/>
            <person name="Frisvad J.C."/>
            <person name="Nybo J.L."/>
            <person name="Theobald S."/>
            <person name="Kildgaard S."/>
            <person name="Isbrandt T."/>
            <person name="Kuo A."/>
            <person name="Sato A."/>
            <person name="Lyhne E.K."/>
            <person name="Kogle M.E."/>
            <person name="Wiebenga A."/>
            <person name="Kun R.S."/>
            <person name="Lubbers R.J."/>
            <person name="Makela M.R."/>
            <person name="Barry K."/>
            <person name="Chovatia M."/>
            <person name="Clum A."/>
            <person name="Daum C."/>
            <person name="Haridas S."/>
            <person name="He G."/>
            <person name="LaButti K."/>
            <person name="Lipzen A."/>
            <person name="Mondo S."/>
            <person name="Riley R."/>
            <person name="Salamov A."/>
            <person name="Simmons B.A."/>
            <person name="Magnuson J.K."/>
            <person name="Henrissat B."/>
            <person name="Mortensen U.H."/>
            <person name="Larsen T.O."/>
            <person name="Devries R.P."/>
            <person name="Grigoriev I.V."/>
            <person name="Machida M."/>
            <person name="Baker S.E."/>
            <person name="Andersen M.R."/>
        </authorList>
    </citation>
    <scope>NUCLEOTIDE SEQUENCE</scope>
    <source>
        <strain evidence="2">CBS 130015</strain>
    </source>
</reference>
<dbReference type="Proteomes" id="UP000325433">
    <property type="component" value="Unassembled WGS sequence"/>
</dbReference>
<protein>
    <submittedName>
        <fullName evidence="2">Uncharacterized protein</fullName>
    </submittedName>
</protein>
<evidence type="ECO:0000313" key="1">
    <source>
        <dbReference type="EMBL" id="KAE8316084.1"/>
    </source>
</evidence>
<proteinExistence type="predicted"/>
<sequence>MSNDWGSFYGFSFRRNGSHLSTETDCGQTWQPFHACCPKGNHGPTQNNVKCCPATQTAAIPSSNSHIVQIAQATFRKRTATSVALLGQWVFPEKRTDGLAVQSL</sequence>
<reference evidence="3" key="2">
    <citation type="submission" date="2019-04" db="EMBL/GenBank/DDBJ databases">
        <title>Friends and foes A comparative genomics studyof 23 Aspergillus species from section Flavi.</title>
        <authorList>
            <consortium name="DOE Joint Genome Institute"/>
            <person name="Kjaerbolling I."/>
            <person name="Vesth T."/>
            <person name="Frisvad J.C."/>
            <person name="Nybo J.L."/>
            <person name="Theobald S."/>
            <person name="Kildgaard S."/>
            <person name="Isbrandt T."/>
            <person name="Kuo A."/>
            <person name="Sato A."/>
            <person name="Lyhne E.K."/>
            <person name="Kogle M.E."/>
            <person name="Wiebenga A."/>
            <person name="Kun R.S."/>
            <person name="Lubbers R.J."/>
            <person name="Makela M.R."/>
            <person name="Barry K."/>
            <person name="Chovatia M."/>
            <person name="Clum A."/>
            <person name="Daum C."/>
            <person name="Haridas S."/>
            <person name="He G."/>
            <person name="LaButti K."/>
            <person name="Lipzen A."/>
            <person name="Mondo S."/>
            <person name="Riley R."/>
            <person name="Salamov A."/>
            <person name="Simmons B.A."/>
            <person name="Magnuson J.K."/>
            <person name="Henrissat B."/>
            <person name="Mortensen U.H."/>
            <person name="Larsen T.O."/>
            <person name="Devries R.P."/>
            <person name="Grigoriev I.V."/>
            <person name="Machida M."/>
            <person name="Baker S.E."/>
            <person name="Andersen M.R."/>
        </authorList>
    </citation>
    <scope>NUCLEOTIDE SEQUENCE [LARGE SCALE GENOMIC DNA]</scope>
    <source>
        <strain evidence="3">CBS 130015</strain>
    </source>
</reference>
<organism evidence="2 3">
    <name type="scientific">Aspergillus transmontanensis</name>
    <dbReference type="NCBI Taxonomy" id="1034304"/>
    <lineage>
        <taxon>Eukaryota</taxon>
        <taxon>Fungi</taxon>
        <taxon>Dikarya</taxon>
        <taxon>Ascomycota</taxon>
        <taxon>Pezizomycotina</taxon>
        <taxon>Eurotiomycetes</taxon>
        <taxon>Eurotiomycetidae</taxon>
        <taxon>Eurotiales</taxon>
        <taxon>Aspergillaceae</taxon>
        <taxon>Aspergillus</taxon>
        <taxon>Aspergillus subgen. Circumdati</taxon>
    </lineage>
</organism>
<dbReference type="EMBL" id="ML738308">
    <property type="protein sequence ID" value="KAE8316084.1"/>
    <property type="molecule type" value="Genomic_DNA"/>
</dbReference>
<keyword evidence="3" id="KW-1185">Reference proteome</keyword>
<name>A0A5N6W9A7_9EURO</name>
<evidence type="ECO:0000313" key="3">
    <source>
        <dbReference type="Proteomes" id="UP000325433"/>
    </source>
</evidence>
<gene>
    <name evidence="2" type="ORF">BDV41DRAFT_526597</name>
    <name evidence="1" type="ORF">BDV41DRAFT_529071</name>
</gene>